<dbReference type="GO" id="GO:0003700">
    <property type="term" value="F:DNA-binding transcription factor activity"/>
    <property type="evidence" value="ECO:0007669"/>
    <property type="project" value="InterPro"/>
</dbReference>
<accession>A0A368JK31</accession>
<evidence type="ECO:0000256" key="1">
    <source>
        <dbReference type="PIRSR" id="PIRSR602481-1"/>
    </source>
</evidence>
<dbReference type="PANTHER" id="PTHR33202:SF22">
    <property type="entry name" value="HYDROGEN PEROXIDE SENSITIVE REPRESSOR"/>
    <property type="match status" value="1"/>
</dbReference>
<dbReference type="InterPro" id="IPR036388">
    <property type="entry name" value="WH-like_DNA-bd_sf"/>
</dbReference>
<feature type="binding site" evidence="1">
    <location>
        <position position="89"/>
    </location>
    <ligand>
        <name>Zn(2+)</name>
        <dbReference type="ChEBI" id="CHEBI:29105"/>
    </ligand>
</feature>
<organism evidence="2 3">
    <name type="scientific">Larkinella punicea</name>
    <dbReference type="NCBI Taxonomy" id="2315727"/>
    <lineage>
        <taxon>Bacteria</taxon>
        <taxon>Pseudomonadati</taxon>
        <taxon>Bacteroidota</taxon>
        <taxon>Cytophagia</taxon>
        <taxon>Cytophagales</taxon>
        <taxon>Spirosomataceae</taxon>
        <taxon>Larkinella</taxon>
    </lineage>
</organism>
<gene>
    <name evidence="2" type="ORF">DUE52_19340</name>
</gene>
<reference evidence="2 3" key="1">
    <citation type="submission" date="2018-07" db="EMBL/GenBank/DDBJ databases">
        <title>Genome analysis of Larkinella rosea.</title>
        <authorList>
            <person name="Zhou Z."/>
            <person name="Wang G."/>
        </authorList>
    </citation>
    <scope>NUCLEOTIDE SEQUENCE [LARGE SCALE GENOMIC DNA]</scope>
    <source>
        <strain evidence="3">zzj9</strain>
    </source>
</reference>
<feature type="binding site" evidence="1">
    <location>
        <position position="120"/>
    </location>
    <ligand>
        <name>Zn(2+)</name>
        <dbReference type="ChEBI" id="CHEBI:29105"/>
    </ligand>
</feature>
<dbReference type="PANTHER" id="PTHR33202">
    <property type="entry name" value="ZINC UPTAKE REGULATION PROTEIN"/>
    <property type="match status" value="1"/>
</dbReference>
<comment type="cofactor">
    <cofactor evidence="1">
        <name>Zn(2+)</name>
        <dbReference type="ChEBI" id="CHEBI:29105"/>
    </cofactor>
    <text evidence="1">Binds 1 zinc ion per subunit.</text>
</comment>
<evidence type="ECO:0000313" key="2">
    <source>
        <dbReference type="EMBL" id="RCR67882.1"/>
    </source>
</evidence>
<dbReference type="SUPFAM" id="SSF46785">
    <property type="entry name" value="Winged helix' DNA-binding domain"/>
    <property type="match status" value="1"/>
</dbReference>
<dbReference type="GO" id="GO:0045892">
    <property type="term" value="P:negative regulation of DNA-templated transcription"/>
    <property type="evidence" value="ECO:0007669"/>
    <property type="project" value="TreeGrafter"/>
</dbReference>
<dbReference type="GO" id="GO:1900376">
    <property type="term" value="P:regulation of secondary metabolite biosynthetic process"/>
    <property type="evidence" value="ECO:0007669"/>
    <property type="project" value="TreeGrafter"/>
</dbReference>
<sequence length="124" mass="14185">MKRRNTLSKEAVLSVLTSAKKAMSQDAIVKKLELDVDRATVYRILNRFCEDEIVHKIVADDGKQYFAVCVKCEENTIPDNHFHFRCTKCETIQCLPALVEFSVPPKYKVQRMNCVLIGVCEDCV</sequence>
<dbReference type="Pfam" id="PF01475">
    <property type="entry name" value="FUR"/>
    <property type="match status" value="1"/>
</dbReference>
<dbReference type="GO" id="GO:0008270">
    <property type="term" value="F:zinc ion binding"/>
    <property type="evidence" value="ECO:0007669"/>
    <property type="project" value="TreeGrafter"/>
</dbReference>
<proteinExistence type="predicted"/>
<evidence type="ECO:0000313" key="3">
    <source>
        <dbReference type="Proteomes" id="UP000253383"/>
    </source>
</evidence>
<dbReference type="AlphaFoldDB" id="A0A368JK31"/>
<dbReference type="InterPro" id="IPR002481">
    <property type="entry name" value="FUR"/>
</dbReference>
<dbReference type="Gene3D" id="1.10.10.10">
    <property type="entry name" value="Winged helix-like DNA-binding domain superfamily/Winged helix DNA-binding domain"/>
    <property type="match status" value="1"/>
</dbReference>
<keyword evidence="1" id="KW-0479">Metal-binding</keyword>
<dbReference type="OrthoDB" id="594893at2"/>
<keyword evidence="1" id="KW-0862">Zinc</keyword>
<feature type="binding site" evidence="1">
    <location>
        <position position="123"/>
    </location>
    <ligand>
        <name>Zn(2+)</name>
        <dbReference type="ChEBI" id="CHEBI:29105"/>
    </ligand>
</feature>
<keyword evidence="3" id="KW-1185">Reference proteome</keyword>
<dbReference type="RefSeq" id="WP_114407688.1">
    <property type="nucleotide sequence ID" value="NZ_QOWE01000016.1"/>
</dbReference>
<dbReference type="Proteomes" id="UP000253383">
    <property type="component" value="Unassembled WGS sequence"/>
</dbReference>
<dbReference type="InterPro" id="IPR036390">
    <property type="entry name" value="WH_DNA-bd_sf"/>
</dbReference>
<comment type="caution">
    <text evidence="2">The sequence shown here is derived from an EMBL/GenBank/DDBJ whole genome shotgun (WGS) entry which is preliminary data.</text>
</comment>
<dbReference type="GO" id="GO:0000976">
    <property type="term" value="F:transcription cis-regulatory region binding"/>
    <property type="evidence" value="ECO:0007669"/>
    <property type="project" value="TreeGrafter"/>
</dbReference>
<name>A0A368JK31_9BACT</name>
<feature type="binding site" evidence="1">
    <location>
        <position position="86"/>
    </location>
    <ligand>
        <name>Zn(2+)</name>
        <dbReference type="ChEBI" id="CHEBI:29105"/>
    </ligand>
</feature>
<protein>
    <submittedName>
        <fullName evidence="2">Transcriptional repressor</fullName>
    </submittedName>
</protein>
<dbReference type="EMBL" id="QOWE01000016">
    <property type="protein sequence ID" value="RCR67882.1"/>
    <property type="molecule type" value="Genomic_DNA"/>
</dbReference>